<keyword evidence="2" id="KW-1185">Reference proteome</keyword>
<dbReference type="EMBL" id="CP028940">
    <property type="protein sequence ID" value="QKM60161.1"/>
    <property type="molecule type" value="Genomic_DNA"/>
</dbReference>
<dbReference type="Proteomes" id="UP000501090">
    <property type="component" value="Chromosome"/>
</dbReference>
<gene>
    <name evidence="1" type="ORF">DN92_03390</name>
</gene>
<evidence type="ECO:0000313" key="1">
    <source>
        <dbReference type="EMBL" id="QKM60161.1"/>
    </source>
</evidence>
<protein>
    <submittedName>
        <fullName evidence="1">Uncharacterized protein</fullName>
    </submittedName>
</protein>
<dbReference type="AlphaFoldDB" id="A0A6M9PIC9"/>
<name>A0A6M9PIC9_9BURK</name>
<evidence type="ECO:0000313" key="2">
    <source>
        <dbReference type="Proteomes" id="UP000501090"/>
    </source>
</evidence>
<accession>A0A6M9PIC9</accession>
<sequence length="134" mass="15094">MVLVAKPVMAFMVLPDHQTRSTCIKVIWPLVVTVLEFMLWPQVVGVEMAVPIRMQIVTDTTLQTAFLVVLLPRLTLGLSTALFHLQLSLLLEFMQFLAEAMAEMVAEIIRMVMRVSGVMAHLAVQCMYQIPLHS</sequence>
<proteinExistence type="predicted"/>
<organism evidence="1 2">
    <name type="scientific">Polynucleobacter arcticus</name>
    <dbReference type="NCBI Taxonomy" id="1743165"/>
    <lineage>
        <taxon>Bacteria</taxon>
        <taxon>Pseudomonadati</taxon>
        <taxon>Pseudomonadota</taxon>
        <taxon>Betaproteobacteria</taxon>
        <taxon>Burkholderiales</taxon>
        <taxon>Burkholderiaceae</taxon>
        <taxon>Polynucleobacter</taxon>
    </lineage>
</organism>
<reference evidence="1 2" key="1">
    <citation type="submission" date="2018-04" db="EMBL/GenBank/DDBJ databases">
        <title>Polynucleobacter sp. UK-Long2-W17 genome.</title>
        <authorList>
            <person name="Hahn M.W."/>
        </authorList>
    </citation>
    <scope>NUCLEOTIDE SEQUENCE [LARGE SCALE GENOMIC DNA]</scope>
    <source>
        <strain evidence="1 2">UK-Long2-W17</strain>
    </source>
</reference>
<dbReference type="KEGG" id="pard:DN92_03390"/>